<dbReference type="PANTHER" id="PTHR21330">
    <property type="entry name" value="E3 SUMO-PROTEIN LIGASE NSE2"/>
    <property type="match status" value="1"/>
</dbReference>
<organism evidence="13 15">
    <name type="scientific">Puccinia graminis f. sp. tritici</name>
    <dbReference type="NCBI Taxonomy" id="56615"/>
    <lineage>
        <taxon>Eukaryota</taxon>
        <taxon>Fungi</taxon>
        <taxon>Dikarya</taxon>
        <taxon>Basidiomycota</taxon>
        <taxon>Pucciniomycotina</taxon>
        <taxon>Pucciniomycetes</taxon>
        <taxon>Pucciniales</taxon>
        <taxon>Pucciniaceae</taxon>
        <taxon>Puccinia</taxon>
    </lineage>
</organism>
<evidence type="ECO:0000256" key="9">
    <source>
        <dbReference type="ARBA" id="ARBA00023242"/>
    </source>
</evidence>
<feature type="compositionally biased region" description="Polar residues" evidence="11">
    <location>
        <begin position="314"/>
        <end position="327"/>
    </location>
</feature>
<keyword evidence="15" id="KW-1185">Reference proteome</keyword>
<evidence type="ECO:0000313" key="14">
    <source>
        <dbReference type="EMBL" id="KAA1125412.1"/>
    </source>
</evidence>
<keyword evidence="4" id="KW-0808">Transferase</keyword>
<keyword evidence="6 10" id="KW-0863">Zinc-finger</keyword>
<dbReference type="InterPro" id="IPR013083">
    <property type="entry name" value="Znf_RING/FYVE/PHD"/>
</dbReference>
<dbReference type="Proteomes" id="UP000325313">
    <property type="component" value="Unassembled WGS sequence"/>
</dbReference>
<dbReference type="InterPro" id="IPR026846">
    <property type="entry name" value="Nse2(Mms21)"/>
</dbReference>
<evidence type="ECO:0000256" key="6">
    <source>
        <dbReference type="ARBA" id="ARBA00022771"/>
    </source>
</evidence>
<dbReference type="AlphaFoldDB" id="A0A5B0NR06"/>
<evidence type="ECO:0000256" key="2">
    <source>
        <dbReference type="ARBA" id="ARBA00004718"/>
    </source>
</evidence>
<dbReference type="InterPro" id="IPR001841">
    <property type="entry name" value="Znf_RING"/>
</dbReference>
<dbReference type="UniPathway" id="UPA00886"/>
<dbReference type="OrthoDB" id="26899at2759"/>
<comment type="subcellular location">
    <subcellularLocation>
        <location evidence="1">Nucleus</location>
    </subcellularLocation>
</comment>
<protein>
    <recommendedName>
        <fullName evidence="12">RING-type domain-containing protein</fullName>
    </recommendedName>
</protein>
<feature type="domain" description="RING-type" evidence="12">
    <location>
        <begin position="237"/>
        <end position="277"/>
    </location>
</feature>
<dbReference type="EMBL" id="VSWC01000092">
    <property type="protein sequence ID" value="KAA1091026.1"/>
    <property type="molecule type" value="Genomic_DNA"/>
</dbReference>
<name>A0A5B0NR06_PUCGR</name>
<comment type="caution">
    <text evidence="13">The sequence shown here is derived from an EMBL/GenBank/DDBJ whole genome shotgun (WGS) entry which is preliminary data.</text>
</comment>
<dbReference type="InterPro" id="IPR004181">
    <property type="entry name" value="Znf_MIZ"/>
</dbReference>
<dbReference type="EMBL" id="VDEP01000178">
    <property type="protein sequence ID" value="KAA1125412.1"/>
    <property type="molecule type" value="Genomic_DNA"/>
</dbReference>
<evidence type="ECO:0000256" key="5">
    <source>
        <dbReference type="ARBA" id="ARBA00022723"/>
    </source>
</evidence>
<accession>A0A5B0NR06</accession>
<keyword evidence="9" id="KW-0539">Nucleus</keyword>
<evidence type="ECO:0000256" key="11">
    <source>
        <dbReference type="SAM" id="MobiDB-lite"/>
    </source>
</evidence>
<dbReference type="GO" id="GO:0005634">
    <property type="term" value="C:nucleus"/>
    <property type="evidence" value="ECO:0007669"/>
    <property type="project" value="UniProtKB-SubCell"/>
</dbReference>
<evidence type="ECO:0000313" key="16">
    <source>
        <dbReference type="Proteomes" id="UP000325313"/>
    </source>
</evidence>
<evidence type="ECO:0000256" key="10">
    <source>
        <dbReference type="PROSITE-ProRule" id="PRU00175"/>
    </source>
</evidence>
<dbReference type="Pfam" id="PF11789">
    <property type="entry name" value="zf-Nse"/>
    <property type="match status" value="1"/>
</dbReference>
<reference evidence="15 16" key="1">
    <citation type="submission" date="2019-05" db="EMBL/GenBank/DDBJ databases">
        <title>Emergence of the Ug99 lineage of the wheat stem rust pathogen through somatic hybridization.</title>
        <authorList>
            <person name="Li F."/>
            <person name="Upadhyaya N.M."/>
            <person name="Sperschneider J."/>
            <person name="Matny O."/>
            <person name="Nguyen-Phuc H."/>
            <person name="Mago R."/>
            <person name="Raley C."/>
            <person name="Miller M.E."/>
            <person name="Silverstein K.A.T."/>
            <person name="Henningsen E."/>
            <person name="Hirsch C.D."/>
            <person name="Visser B."/>
            <person name="Pretorius Z.A."/>
            <person name="Steffenson B.J."/>
            <person name="Schwessinger B."/>
            <person name="Dodds P.N."/>
            <person name="Figueroa M."/>
        </authorList>
    </citation>
    <scope>NUCLEOTIDE SEQUENCE [LARGE SCALE GENOMIC DNA]</scope>
    <source>
        <strain evidence="13">21-0</strain>
        <strain evidence="14 16">Ug99</strain>
    </source>
</reference>
<dbReference type="GO" id="GO:0016925">
    <property type="term" value="P:protein sumoylation"/>
    <property type="evidence" value="ECO:0007669"/>
    <property type="project" value="UniProtKB-UniPathway"/>
</dbReference>
<dbReference type="PROSITE" id="PS50089">
    <property type="entry name" value="ZF_RING_2"/>
    <property type="match status" value="1"/>
</dbReference>
<proteinExistence type="inferred from homology"/>
<dbReference type="GO" id="GO:0008270">
    <property type="term" value="F:zinc ion binding"/>
    <property type="evidence" value="ECO:0007669"/>
    <property type="project" value="UniProtKB-KW"/>
</dbReference>
<keyword evidence="8" id="KW-0862">Zinc</keyword>
<dbReference type="Proteomes" id="UP000324748">
    <property type="component" value="Unassembled WGS sequence"/>
</dbReference>
<evidence type="ECO:0000259" key="12">
    <source>
        <dbReference type="PROSITE" id="PS50089"/>
    </source>
</evidence>
<evidence type="ECO:0000256" key="1">
    <source>
        <dbReference type="ARBA" id="ARBA00004123"/>
    </source>
</evidence>
<feature type="compositionally biased region" description="Basic residues" evidence="11">
    <location>
        <begin position="335"/>
        <end position="347"/>
    </location>
</feature>
<feature type="region of interest" description="Disordered" evidence="11">
    <location>
        <begin position="311"/>
        <end position="356"/>
    </location>
</feature>
<dbReference type="SUPFAM" id="SSF57850">
    <property type="entry name" value="RING/U-box"/>
    <property type="match status" value="1"/>
</dbReference>
<evidence type="ECO:0000313" key="13">
    <source>
        <dbReference type="EMBL" id="KAA1091026.1"/>
    </source>
</evidence>
<keyword evidence="7" id="KW-0833">Ubl conjugation pathway</keyword>
<dbReference type="GO" id="GO:0061665">
    <property type="term" value="F:SUMO ligase activity"/>
    <property type="evidence" value="ECO:0007669"/>
    <property type="project" value="TreeGrafter"/>
</dbReference>
<keyword evidence="5" id="KW-0479">Metal-binding</keyword>
<dbReference type="GO" id="GO:0030915">
    <property type="term" value="C:Smc5-Smc6 complex"/>
    <property type="evidence" value="ECO:0007669"/>
    <property type="project" value="InterPro"/>
</dbReference>
<feature type="region of interest" description="Disordered" evidence="11">
    <location>
        <begin position="1"/>
        <end position="23"/>
    </location>
</feature>
<gene>
    <name evidence="13" type="ORF">PGT21_050239</name>
    <name evidence="14" type="ORF">PGTUg99_006870</name>
</gene>
<evidence type="ECO:0000256" key="8">
    <source>
        <dbReference type="ARBA" id="ARBA00022833"/>
    </source>
</evidence>
<evidence type="ECO:0000256" key="4">
    <source>
        <dbReference type="ARBA" id="ARBA00022679"/>
    </source>
</evidence>
<comment type="pathway">
    <text evidence="2">Protein modification; protein sumoylation.</text>
</comment>
<dbReference type="Gene3D" id="3.30.40.10">
    <property type="entry name" value="Zinc/RING finger domain, C3HC4 (zinc finger)"/>
    <property type="match status" value="1"/>
</dbReference>
<dbReference type="PANTHER" id="PTHR21330:SF1">
    <property type="entry name" value="E3 SUMO-PROTEIN LIGASE NSE2"/>
    <property type="match status" value="1"/>
</dbReference>
<evidence type="ECO:0000313" key="15">
    <source>
        <dbReference type="Proteomes" id="UP000324748"/>
    </source>
</evidence>
<evidence type="ECO:0000256" key="7">
    <source>
        <dbReference type="ARBA" id="ARBA00022786"/>
    </source>
</evidence>
<evidence type="ECO:0000256" key="3">
    <source>
        <dbReference type="ARBA" id="ARBA00008212"/>
    </source>
</evidence>
<sequence>MSRRKSTKPATEEAHPHLSTSKSFVLVPHQNGQEELFDVRGEERQINQLINLIDPDYLHQRLEPSVTEVHLKTAISDSKQEIRNLAHQLESINLLVGDLAEFHQTQIGDQLLNDFDQHARDLIEAIHLVEIRQKELEDLRERVHRSTANHPIDAHDQLCKKIDSHLVHWNSLTLRQKFAQNKRYKSFRERIWEFAGEDGAIMPPAKTFLPAAEGEEEEEESSGDELEIAGGKQNYKCPLCIGQLNVPVVSEKCQHAFCKGCFEAYLDQNQAEMLVCPNSGCSAMLDKSSVKVDEALADRIRQLLRRAEMREDSQVYQDEPLSQSLNNHSKDGLNGRKKPSASQKIRRVIVDDDDDE</sequence>
<dbReference type="GO" id="GO:0000724">
    <property type="term" value="P:double-strand break repair via homologous recombination"/>
    <property type="evidence" value="ECO:0007669"/>
    <property type="project" value="InterPro"/>
</dbReference>
<comment type="similarity">
    <text evidence="3">Belongs to the NSE2 family.</text>
</comment>